<protein>
    <submittedName>
        <fullName evidence="2">AAA family ATPase</fullName>
    </submittedName>
</protein>
<reference evidence="2" key="1">
    <citation type="submission" date="2022-01" db="EMBL/GenBank/DDBJ databases">
        <title>Complete genome of Methanomicrobium antiquum DSM 21220.</title>
        <authorList>
            <person name="Chen S.-C."/>
            <person name="You Y.-T."/>
            <person name="Zhou Y.-Z."/>
            <person name="Lai M.-C."/>
        </authorList>
    </citation>
    <scope>NUCLEOTIDE SEQUENCE</scope>
    <source>
        <strain evidence="2">DSM 21220</strain>
    </source>
</reference>
<dbReference type="InterPro" id="IPR027417">
    <property type="entry name" value="P-loop_NTPase"/>
</dbReference>
<dbReference type="Pfam" id="PF13614">
    <property type="entry name" value="AAA_31"/>
    <property type="match status" value="1"/>
</dbReference>
<dbReference type="KEGG" id="manq:L1994_06310"/>
<feature type="domain" description="AAA" evidence="1">
    <location>
        <begin position="1"/>
        <end position="176"/>
    </location>
</feature>
<accession>A0AAF0FST3</accession>
<gene>
    <name evidence="2" type="ORF">L1994_06310</name>
</gene>
<dbReference type="Gene3D" id="3.40.50.300">
    <property type="entry name" value="P-loop containing nucleotide triphosphate hydrolases"/>
    <property type="match status" value="1"/>
</dbReference>
<evidence type="ECO:0000313" key="2">
    <source>
        <dbReference type="EMBL" id="WFN37982.1"/>
    </source>
</evidence>
<dbReference type="CDD" id="cd02042">
    <property type="entry name" value="ParAB_family"/>
    <property type="match status" value="1"/>
</dbReference>
<dbReference type="InterPro" id="IPR050678">
    <property type="entry name" value="DNA_Partitioning_ATPase"/>
</dbReference>
<dbReference type="AlphaFoldDB" id="A0AAF0FST3"/>
<sequence>MTVITFAHHKGGTGKTTSCLSIAGCLLKSNEKLLIIDCDPQANATTGLGVDPEKQSKNMYDVFMNVFEGFPDISLKDVIIKTSSGIDLAPSSLDLVGVEPYLYSINERAFVLKEAIKPLLNEYRYILIDTPPSMGQFVINGLIAADRIVLTLDESIFAQKGLESLNYIFEDIKENTGKNKSPDMAIFTRAGTLHQRKSPMEEIKSAFKQLFSSKNPDDTEKKRQDELEAEVKKMIKEVYSVPYDPEIYRAQKEGMPVTNISPESPASQKYREISEIIKKW</sequence>
<dbReference type="InterPro" id="IPR025669">
    <property type="entry name" value="AAA_dom"/>
</dbReference>
<dbReference type="PANTHER" id="PTHR13696">
    <property type="entry name" value="P-LOOP CONTAINING NUCLEOSIDE TRIPHOSPHATE HYDROLASE"/>
    <property type="match status" value="1"/>
</dbReference>
<dbReference type="PANTHER" id="PTHR13696:SF52">
    <property type="entry name" value="PARA FAMILY PROTEIN CT_582"/>
    <property type="match status" value="1"/>
</dbReference>
<evidence type="ECO:0000313" key="3">
    <source>
        <dbReference type="Proteomes" id="UP001218895"/>
    </source>
</evidence>
<proteinExistence type="predicted"/>
<dbReference type="Proteomes" id="UP001218895">
    <property type="component" value="Chromosome"/>
</dbReference>
<evidence type="ECO:0000259" key="1">
    <source>
        <dbReference type="Pfam" id="PF13614"/>
    </source>
</evidence>
<keyword evidence="3" id="KW-1185">Reference proteome</keyword>
<dbReference type="SUPFAM" id="SSF52540">
    <property type="entry name" value="P-loop containing nucleoside triphosphate hydrolases"/>
    <property type="match status" value="1"/>
</dbReference>
<dbReference type="EMBL" id="CP091092">
    <property type="protein sequence ID" value="WFN37982.1"/>
    <property type="molecule type" value="Genomic_DNA"/>
</dbReference>
<organism evidence="2 3">
    <name type="scientific">Methanomicrobium antiquum</name>
    <dbReference type="NCBI Taxonomy" id="487686"/>
    <lineage>
        <taxon>Archaea</taxon>
        <taxon>Methanobacteriati</taxon>
        <taxon>Methanobacteriota</taxon>
        <taxon>Stenosarchaea group</taxon>
        <taxon>Methanomicrobia</taxon>
        <taxon>Methanomicrobiales</taxon>
        <taxon>Methanomicrobiaceae</taxon>
        <taxon>Methanomicrobium</taxon>
    </lineage>
</organism>
<name>A0AAF0FST3_9EURY</name>